<accession>A0A0F9LXQ8</accession>
<comment type="caution">
    <text evidence="1">The sequence shown here is derived from an EMBL/GenBank/DDBJ whole genome shotgun (WGS) entry which is preliminary data.</text>
</comment>
<sequence>MTCQNRCRTARHKVCKCSCKGENHGIEYKVVYIETMLTRHLENKANLGNFTQISLTKNFKTIIPIQEALTRIKKHKELTKANIEKRDKEEYEITQNKEKENENFRTNILKNEIPVNKHTLAQRSPEVRAKKSAGMKAYWERMNHKRG</sequence>
<protein>
    <submittedName>
        <fullName evidence="1">Uncharacterized protein</fullName>
    </submittedName>
</protein>
<proteinExistence type="predicted"/>
<reference evidence="1" key="1">
    <citation type="journal article" date="2015" name="Nature">
        <title>Complex archaea that bridge the gap between prokaryotes and eukaryotes.</title>
        <authorList>
            <person name="Spang A."/>
            <person name="Saw J.H."/>
            <person name="Jorgensen S.L."/>
            <person name="Zaremba-Niedzwiedzka K."/>
            <person name="Martijn J."/>
            <person name="Lind A.E."/>
            <person name="van Eijk R."/>
            <person name="Schleper C."/>
            <person name="Guy L."/>
            <person name="Ettema T.J."/>
        </authorList>
    </citation>
    <scope>NUCLEOTIDE SEQUENCE</scope>
</reference>
<dbReference type="EMBL" id="LAZR01011412">
    <property type="protein sequence ID" value="KKM61827.1"/>
    <property type="molecule type" value="Genomic_DNA"/>
</dbReference>
<gene>
    <name evidence="1" type="ORF">LCGC14_1527780</name>
</gene>
<organism evidence="1">
    <name type="scientific">marine sediment metagenome</name>
    <dbReference type="NCBI Taxonomy" id="412755"/>
    <lineage>
        <taxon>unclassified sequences</taxon>
        <taxon>metagenomes</taxon>
        <taxon>ecological metagenomes</taxon>
    </lineage>
</organism>
<evidence type="ECO:0000313" key="1">
    <source>
        <dbReference type="EMBL" id="KKM61827.1"/>
    </source>
</evidence>
<dbReference type="AlphaFoldDB" id="A0A0F9LXQ8"/>
<name>A0A0F9LXQ8_9ZZZZ</name>